<reference evidence="1" key="1">
    <citation type="submission" date="2013-07" db="EMBL/GenBank/DDBJ databases">
        <title>Sub-species coevolution in mutualistic symbiosis.</title>
        <authorList>
            <person name="Murfin K."/>
            <person name="Klassen J."/>
            <person name="Lee M."/>
            <person name="Forst S."/>
            <person name="Stock P."/>
            <person name="Goodrich-Blair H."/>
        </authorList>
    </citation>
    <scope>NUCLEOTIDE SEQUENCE [LARGE SCALE GENOMIC DNA]</scope>
    <source>
        <strain evidence="1">Puntauvense</strain>
    </source>
</reference>
<dbReference type="AlphaFoldDB" id="A0A077NDT5"/>
<dbReference type="Proteomes" id="UP000028511">
    <property type="component" value="Unassembled WGS sequence"/>
</dbReference>
<evidence type="ECO:0000313" key="1">
    <source>
        <dbReference type="EMBL" id="CDG96508.1"/>
    </source>
</evidence>
<gene>
    <name evidence="1" type="ORF">XBP1_2140004</name>
</gene>
<dbReference type="HOGENOM" id="CLU_3190761_0_0_6"/>
<accession>A0A077NDT5</accession>
<proteinExistence type="predicted"/>
<evidence type="ECO:0000313" key="2">
    <source>
        <dbReference type="Proteomes" id="UP000028511"/>
    </source>
</evidence>
<name>A0A077NDT5_XENBV</name>
<sequence>MILRIGAYRCILCMWKNVTEKLFDDKIRNNSLNVNVLFKFDGFGFL</sequence>
<dbReference type="EMBL" id="CBSW010000129">
    <property type="protein sequence ID" value="CDG96508.1"/>
    <property type="molecule type" value="Genomic_DNA"/>
</dbReference>
<protein>
    <submittedName>
        <fullName evidence="1">Uncharacterized protein</fullName>
    </submittedName>
</protein>
<comment type="caution">
    <text evidence="1">The sequence shown here is derived from an EMBL/GenBank/DDBJ whole genome shotgun (WGS) entry which is preliminary data.</text>
</comment>
<organism evidence="1 2">
    <name type="scientific">Xenorhabdus bovienii str. puntauvense</name>
    <dbReference type="NCBI Taxonomy" id="1398201"/>
    <lineage>
        <taxon>Bacteria</taxon>
        <taxon>Pseudomonadati</taxon>
        <taxon>Pseudomonadota</taxon>
        <taxon>Gammaproteobacteria</taxon>
        <taxon>Enterobacterales</taxon>
        <taxon>Morganellaceae</taxon>
        <taxon>Xenorhabdus</taxon>
    </lineage>
</organism>